<keyword evidence="7" id="KW-0547">Nucleotide-binding</keyword>
<keyword evidence="16" id="KW-0539">Nucleus</keyword>
<dbReference type="STRING" id="5627.A0A1C7MT20"/>
<evidence type="ECO:0000256" key="1">
    <source>
        <dbReference type="ARBA" id="ARBA00004123"/>
    </source>
</evidence>
<proteinExistence type="inferred from homology"/>
<dbReference type="Pfam" id="PF02735">
    <property type="entry name" value="Ku"/>
    <property type="match status" value="1"/>
</dbReference>
<evidence type="ECO:0000256" key="16">
    <source>
        <dbReference type="ARBA" id="ARBA00023242"/>
    </source>
</evidence>
<dbReference type="SUPFAM" id="SSF101420">
    <property type="entry name" value="C-terminal domain of Ku80"/>
    <property type="match status" value="1"/>
</dbReference>
<dbReference type="FunFam" id="1.10.1600.10:FF:000002">
    <property type="entry name" value="X-ray repair cross-complementing protein 5"/>
    <property type="match status" value="1"/>
</dbReference>
<evidence type="ECO:0000256" key="14">
    <source>
        <dbReference type="ARBA" id="ARBA00023172"/>
    </source>
</evidence>
<evidence type="ECO:0000256" key="5">
    <source>
        <dbReference type="ARBA" id="ARBA00021792"/>
    </source>
</evidence>
<keyword evidence="6" id="KW-0158">Chromosome</keyword>
<evidence type="ECO:0000256" key="12">
    <source>
        <dbReference type="ARBA" id="ARBA00022895"/>
    </source>
</evidence>
<keyword evidence="15" id="KW-0234">DNA repair</keyword>
<evidence type="ECO:0000256" key="10">
    <source>
        <dbReference type="ARBA" id="ARBA00022806"/>
    </source>
</evidence>
<comment type="similarity">
    <text evidence="3">Belongs to the ku80 family.</text>
</comment>
<dbReference type="InterPro" id="IPR016194">
    <property type="entry name" value="SPOC-like_C_dom_sf"/>
</dbReference>
<feature type="domain" description="VWFA" evidence="19">
    <location>
        <begin position="10"/>
        <end position="228"/>
    </location>
</feature>
<dbReference type="GO" id="GO:0005524">
    <property type="term" value="F:ATP binding"/>
    <property type="evidence" value="ECO:0007669"/>
    <property type="project" value="UniProtKB-KW"/>
</dbReference>
<accession>A0A1C7MT20</accession>
<dbReference type="Gene3D" id="1.10.1600.10">
    <property type="match status" value="1"/>
</dbReference>
<dbReference type="GO" id="GO:0000723">
    <property type="term" value="P:telomere maintenance"/>
    <property type="evidence" value="ECO:0007669"/>
    <property type="project" value="InterPro"/>
</dbReference>
<dbReference type="PROSITE" id="PS50234">
    <property type="entry name" value="VWFA"/>
    <property type="match status" value="1"/>
</dbReference>
<reference evidence="20 21" key="1">
    <citation type="submission" date="2016-03" db="EMBL/GenBank/DDBJ databases">
        <title>Whole genome sequencing of Grifola frondosa 9006-11.</title>
        <authorList>
            <person name="Min B."/>
            <person name="Park H."/>
            <person name="Kim J.-G."/>
            <person name="Cho H."/>
            <person name="Oh Y.-L."/>
            <person name="Kong W.-S."/>
            <person name="Choi I.-G."/>
        </authorList>
    </citation>
    <scope>NUCLEOTIDE SEQUENCE [LARGE SCALE GENOMIC DNA]</scope>
    <source>
        <strain evidence="20 21">9006-11</strain>
    </source>
</reference>
<dbReference type="Pfam" id="PF03731">
    <property type="entry name" value="Ku_N"/>
    <property type="match status" value="1"/>
</dbReference>
<evidence type="ECO:0000256" key="17">
    <source>
        <dbReference type="ARBA" id="ARBA00031847"/>
    </source>
</evidence>
<dbReference type="OrthoDB" id="30826at2759"/>
<keyword evidence="8" id="KW-0227">DNA damage</keyword>
<keyword evidence="14" id="KW-0233">DNA recombination</keyword>
<dbReference type="GO" id="GO:0003690">
    <property type="term" value="F:double-stranded DNA binding"/>
    <property type="evidence" value="ECO:0007669"/>
    <property type="project" value="TreeGrafter"/>
</dbReference>
<evidence type="ECO:0000256" key="4">
    <source>
        <dbReference type="ARBA" id="ARBA00012551"/>
    </source>
</evidence>
<evidence type="ECO:0000259" key="19">
    <source>
        <dbReference type="PROSITE" id="PS50234"/>
    </source>
</evidence>
<evidence type="ECO:0000256" key="6">
    <source>
        <dbReference type="ARBA" id="ARBA00022454"/>
    </source>
</evidence>
<name>A0A1C7MT20_GRIFR</name>
<evidence type="ECO:0000256" key="15">
    <source>
        <dbReference type="ARBA" id="ARBA00023204"/>
    </source>
</evidence>
<evidence type="ECO:0000256" key="13">
    <source>
        <dbReference type="ARBA" id="ARBA00023125"/>
    </source>
</evidence>
<evidence type="ECO:0000313" key="21">
    <source>
        <dbReference type="Proteomes" id="UP000092993"/>
    </source>
</evidence>
<dbReference type="InterPro" id="IPR005161">
    <property type="entry name" value="Ku_N"/>
</dbReference>
<feature type="compositionally biased region" description="Polar residues" evidence="18">
    <location>
        <begin position="622"/>
        <end position="631"/>
    </location>
</feature>
<dbReference type="InterPro" id="IPR036494">
    <property type="entry name" value="Ku_C_sf"/>
</dbReference>
<dbReference type="SMART" id="SM00559">
    <property type="entry name" value="Ku78"/>
    <property type="match status" value="1"/>
</dbReference>
<dbReference type="Proteomes" id="UP000092993">
    <property type="component" value="Unassembled WGS sequence"/>
</dbReference>
<evidence type="ECO:0000256" key="8">
    <source>
        <dbReference type="ARBA" id="ARBA00022763"/>
    </source>
</evidence>
<dbReference type="EMBL" id="LUGG01000001">
    <property type="protein sequence ID" value="OBZ80021.1"/>
    <property type="molecule type" value="Genomic_DNA"/>
</dbReference>
<dbReference type="GO" id="GO:0016787">
    <property type="term" value="F:hydrolase activity"/>
    <property type="evidence" value="ECO:0007669"/>
    <property type="project" value="UniProtKB-KW"/>
</dbReference>
<dbReference type="Gene3D" id="3.40.50.410">
    <property type="entry name" value="von Willebrand factor, type A domain"/>
    <property type="match status" value="1"/>
</dbReference>
<dbReference type="GO" id="GO:0042162">
    <property type="term" value="F:telomeric DNA binding"/>
    <property type="evidence" value="ECO:0007669"/>
    <property type="project" value="InterPro"/>
</dbReference>
<dbReference type="GO" id="GO:0003684">
    <property type="term" value="F:damaged DNA binding"/>
    <property type="evidence" value="ECO:0007669"/>
    <property type="project" value="InterPro"/>
</dbReference>
<comment type="caution">
    <text evidence="20">The sequence shown here is derived from an EMBL/GenBank/DDBJ whole genome shotgun (WGS) entry which is preliminary data.</text>
</comment>
<feature type="region of interest" description="Disordered" evidence="18">
    <location>
        <begin position="616"/>
        <end position="694"/>
    </location>
</feature>
<dbReference type="InterPro" id="IPR014893">
    <property type="entry name" value="Ku_PK_bind"/>
</dbReference>
<keyword evidence="12" id="KW-0779">Telomere</keyword>
<dbReference type="EC" id="3.6.4.12" evidence="4"/>
<dbReference type="SUPFAM" id="SSF100939">
    <property type="entry name" value="SPOC domain-like"/>
    <property type="match status" value="1"/>
</dbReference>
<feature type="compositionally biased region" description="Acidic residues" evidence="18">
    <location>
        <begin position="653"/>
        <end position="663"/>
    </location>
</feature>
<dbReference type="AlphaFoldDB" id="A0A1C7MT20"/>
<dbReference type="OMA" id="WAMQYVW"/>
<dbReference type="GO" id="GO:0006310">
    <property type="term" value="P:DNA recombination"/>
    <property type="evidence" value="ECO:0007669"/>
    <property type="project" value="UniProtKB-KW"/>
</dbReference>
<feature type="compositionally biased region" description="Pro residues" evidence="18">
    <location>
        <begin position="675"/>
        <end position="685"/>
    </location>
</feature>
<dbReference type="Gene3D" id="2.40.290.10">
    <property type="match status" value="1"/>
</dbReference>
<evidence type="ECO:0000256" key="3">
    <source>
        <dbReference type="ARBA" id="ARBA00007726"/>
    </source>
</evidence>
<dbReference type="GO" id="GO:0003678">
    <property type="term" value="F:DNA helicase activity"/>
    <property type="evidence" value="ECO:0007669"/>
    <property type="project" value="UniProtKB-EC"/>
</dbReference>
<protein>
    <recommendedName>
        <fullName evidence="5">ATP-dependent DNA helicase II subunit 2</fullName>
        <ecNumber evidence="4">3.6.4.12</ecNumber>
    </recommendedName>
    <alternativeName>
        <fullName evidence="17">ATP-dependent DNA helicase II subunit Ku80</fullName>
    </alternativeName>
</protein>
<dbReference type="Gene3D" id="1.25.40.240">
    <property type="entry name" value="Ku, C-terminal domain"/>
    <property type="match status" value="1"/>
</dbReference>
<gene>
    <name evidence="20" type="primary">ku80</name>
    <name evidence="20" type="ORF">A0H81_00161</name>
</gene>
<dbReference type="InterPro" id="IPR006164">
    <property type="entry name" value="DNA_bd_Ku70/Ku80"/>
</dbReference>
<keyword evidence="9" id="KW-0378">Hydrolase</keyword>
<keyword evidence="13" id="KW-0238">DNA-binding</keyword>
<evidence type="ECO:0000256" key="2">
    <source>
        <dbReference type="ARBA" id="ARBA00004574"/>
    </source>
</evidence>
<keyword evidence="21" id="KW-1185">Reference proteome</keyword>
<evidence type="ECO:0000256" key="11">
    <source>
        <dbReference type="ARBA" id="ARBA00022840"/>
    </source>
</evidence>
<dbReference type="Pfam" id="PF08785">
    <property type="entry name" value="Ku_PK_bind"/>
    <property type="match status" value="1"/>
</dbReference>
<evidence type="ECO:0000256" key="18">
    <source>
        <dbReference type="SAM" id="MobiDB-lite"/>
    </source>
</evidence>
<dbReference type="CDD" id="cd00873">
    <property type="entry name" value="KU80"/>
    <property type="match status" value="1"/>
</dbReference>
<dbReference type="GO" id="GO:0000781">
    <property type="term" value="C:chromosome, telomeric region"/>
    <property type="evidence" value="ECO:0007669"/>
    <property type="project" value="UniProtKB-SubCell"/>
</dbReference>
<dbReference type="InterPro" id="IPR002035">
    <property type="entry name" value="VWF_A"/>
</dbReference>
<dbReference type="GO" id="GO:0006303">
    <property type="term" value="P:double-strand break repair via nonhomologous end joining"/>
    <property type="evidence" value="ECO:0007669"/>
    <property type="project" value="InterPro"/>
</dbReference>
<evidence type="ECO:0000313" key="20">
    <source>
        <dbReference type="EMBL" id="OBZ80021.1"/>
    </source>
</evidence>
<comment type="subcellular location">
    <subcellularLocation>
        <location evidence="2">Chromosome</location>
        <location evidence="2">Telomere</location>
    </subcellularLocation>
    <subcellularLocation>
        <location evidence="1">Nucleus</location>
    </subcellularLocation>
</comment>
<organism evidence="20 21">
    <name type="scientific">Grifola frondosa</name>
    <name type="common">Maitake</name>
    <name type="synonym">Polyporus frondosus</name>
    <dbReference type="NCBI Taxonomy" id="5627"/>
    <lineage>
        <taxon>Eukaryota</taxon>
        <taxon>Fungi</taxon>
        <taxon>Dikarya</taxon>
        <taxon>Basidiomycota</taxon>
        <taxon>Agaricomycotina</taxon>
        <taxon>Agaricomycetes</taxon>
        <taxon>Polyporales</taxon>
        <taxon>Grifolaceae</taxon>
        <taxon>Grifola</taxon>
    </lineage>
</organism>
<dbReference type="GO" id="GO:0043564">
    <property type="term" value="C:Ku70:Ku80 complex"/>
    <property type="evidence" value="ECO:0007669"/>
    <property type="project" value="InterPro"/>
</dbReference>
<dbReference type="PANTHER" id="PTHR12604:SF4">
    <property type="entry name" value="X-RAY REPAIR CROSS-COMPLEMENTING PROTEIN 5"/>
    <property type="match status" value="1"/>
</dbReference>
<evidence type="ECO:0000256" key="7">
    <source>
        <dbReference type="ARBA" id="ARBA00022741"/>
    </source>
</evidence>
<keyword evidence="10 20" id="KW-0347">Helicase</keyword>
<evidence type="ECO:0000256" key="9">
    <source>
        <dbReference type="ARBA" id="ARBA00022801"/>
    </source>
</evidence>
<keyword evidence="11" id="KW-0067">ATP-binding</keyword>
<dbReference type="InterPro" id="IPR024193">
    <property type="entry name" value="Ku80"/>
</dbReference>
<dbReference type="PANTHER" id="PTHR12604">
    <property type="entry name" value="KU AUTOANTIGEN DNA HELICASE"/>
    <property type="match status" value="1"/>
</dbReference>
<sequence>MPAERAGYTVTIFLIDISPSMGKMREVELPPSAGAERETIEMTNLEWSLQFVMLKIQEMIFNGRKTDQCGIILFGTEDTDNIINEKNGGYENVTEFIPISQPSASTLAKLASLEPSTVAGDPLDALIVGIETQHEYLASKKTWTRKMVLLTDGENPIEVEDWEATVKKMNALETSLTIVGVDFDDDELPFHEDNKSTMKSANETFYHTFVSNLDSGVVGNCDFALRELSRPDIKQTKSALIGTVLRLGDVDVRPEEAVEVHVKTSKCTALARPKSWKRFARRVRPSDEMGDEDEMARRTREEEANKAVYAQLRMHTEYYIEKTPTEEGAEEEIEEAPEQPPATIEKENLVRGFKYGASYAPCPDGQFERLKTRKGINICGFFAARNLRQELAMGEVQYIWADPDSAVQQAALSSIVQAMYEKGVIAIAKWVSRDGMDPKMGVLSPCVFEEADCLLWVQMPFADDVRSFPFASLDTLITKSGEVLTKHPYLPNEEQMEAMENFVDTMDLMEAGEKDEDGNRQPWFDTRLSYNPAIHRTKQALFHSAIVPDITTHPLPPPHPELLKYFEPPQRVLKRAHDAIEECKQVFKVKEVPKKVARTRKDDHVLALDEGDETILLDKMPRQTQPRSQLPMQARAESRSQQRQRAKSKPVDSETESESENDQELILGQVQKPSLPTPTLSPSPAAPDSRRAPGRIVGSAYPLADFRKNIERGDVVSKAVEDLAFVVKEIVLQPFSSRRNAELLDCMKELRQVALEEDEIDAWNVFLRDLRKSCIDNKPGNPDFWAHVKELGREMSLISKLDAARAGGKSNISEAEAIEFIQK</sequence>
<dbReference type="SUPFAM" id="SSF53300">
    <property type="entry name" value="vWA-like"/>
    <property type="match status" value="1"/>
</dbReference>
<dbReference type="InterPro" id="IPR036465">
    <property type="entry name" value="vWFA_dom_sf"/>
</dbReference>